<keyword evidence="1" id="KW-1133">Transmembrane helix</keyword>
<dbReference type="RefSeq" id="WP_097012887.1">
    <property type="nucleotide sequence ID" value="NZ_LT907975.1"/>
</dbReference>
<name>A0A2C8FDH7_9BACT</name>
<evidence type="ECO:0000313" key="2">
    <source>
        <dbReference type="EMBL" id="SOB60115.1"/>
    </source>
</evidence>
<gene>
    <name evidence="2" type="ORF">DPRO_3203</name>
</gene>
<dbReference type="KEGG" id="pprf:DPRO_3203"/>
<dbReference type="OrthoDB" id="9918153at2"/>
<reference evidence="3" key="1">
    <citation type="submission" date="2017-09" db="EMBL/GenBank/DDBJ databases">
        <authorList>
            <person name="Regsiter A."/>
            <person name="William W."/>
        </authorList>
    </citation>
    <scope>NUCLEOTIDE SEQUENCE [LARGE SCALE GENOMIC DNA]</scope>
    <source>
        <strain evidence="3">500-1</strain>
    </source>
</reference>
<accession>A0A2C8FDH7</accession>
<keyword evidence="1" id="KW-0812">Transmembrane</keyword>
<sequence length="63" mass="6847">MNELTEKLLLIAAGAAVGAAGYMAIKHPEEFKEFMGKAADLGQDFFEKTVNEMAEQMTPPKDA</sequence>
<evidence type="ECO:0000256" key="1">
    <source>
        <dbReference type="SAM" id="Phobius"/>
    </source>
</evidence>
<evidence type="ECO:0000313" key="3">
    <source>
        <dbReference type="Proteomes" id="UP000219215"/>
    </source>
</evidence>
<protein>
    <submittedName>
        <fullName evidence="2">Uncharacterized protein</fullName>
    </submittedName>
</protein>
<proteinExistence type="predicted"/>
<feature type="transmembrane region" description="Helical" evidence="1">
    <location>
        <begin position="6"/>
        <end position="25"/>
    </location>
</feature>
<dbReference type="EMBL" id="LT907975">
    <property type="protein sequence ID" value="SOB60115.1"/>
    <property type="molecule type" value="Genomic_DNA"/>
</dbReference>
<dbReference type="AlphaFoldDB" id="A0A2C8FDH7"/>
<organism evidence="2 3">
    <name type="scientific">Pseudodesulfovibrio profundus</name>
    <dbReference type="NCBI Taxonomy" id="57320"/>
    <lineage>
        <taxon>Bacteria</taxon>
        <taxon>Pseudomonadati</taxon>
        <taxon>Thermodesulfobacteriota</taxon>
        <taxon>Desulfovibrionia</taxon>
        <taxon>Desulfovibrionales</taxon>
        <taxon>Desulfovibrionaceae</taxon>
    </lineage>
</organism>
<dbReference type="Proteomes" id="UP000219215">
    <property type="component" value="Chromosome DPRO"/>
</dbReference>
<keyword evidence="1" id="KW-0472">Membrane</keyword>
<keyword evidence="3" id="KW-1185">Reference proteome</keyword>